<keyword evidence="5" id="KW-0677">Repeat</keyword>
<dbReference type="InterPro" id="IPR037157">
    <property type="entry name" value="Acetyltransf_C_sf"/>
</dbReference>
<reference evidence="9 10" key="1">
    <citation type="submission" date="2014-10" db="EMBL/GenBank/DDBJ databases">
        <title>Whole genome sequence of Francisella endociliophora strain FSC1006, isolated from a laboratory culture of the marine ciliate Euplotes raikovi.</title>
        <authorList>
            <person name="Granberg M."/>
            <person name="Backman S."/>
            <person name="Lundmark E."/>
            <person name="Nilsson E."/>
            <person name="Karlsson E."/>
            <person name="Thelaus J."/>
            <person name="Ohrman C."/>
            <person name="Larkeryd A."/>
            <person name="Stenberg P."/>
        </authorList>
    </citation>
    <scope>NUCLEOTIDE SEQUENCE [LARGE SCALE GENOMIC DNA]</scope>
    <source>
        <strain evidence="9 10">FSC1006</strain>
    </source>
</reference>
<evidence type="ECO:0000256" key="7">
    <source>
        <dbReference type="ARBA" id="ARBA00023315"/>
    </source>
</evidence>
<dbReference type="Gene3D" id="2.160.10.10">
    <property type="entry name" value="Hexapeptide repeat proteins"/>
    <property type="match status" value="1"/>
</dbReference>
<keyword evidence="7 9" id="KW-0012">Acyltransferase</keyword>
<dbReference type="NCBIfam" id="NF003657">
    <property type="entry name" value="PRK05289.1"/>
    <property type="match status" value="1"/>
</dbReference>
<dbReference type="GO" id="GO:0016020">
    <property type="term" value="C:membrane"/>
    <property type="evidence" value="ECO:0007669"/>
    <property type="project" value="GOC"/>
</dbReference>
<dbReference type="Gene3D" id="1.20.1180.10">
    <property type="entry name" value="Udp N-acetylglucosamine O-acyltransferase, C-terminal domain"/>
    <property type="match status" value="1"/>
</dbReference>
<dbReference type="SUPFAM" id="SSF51161">
    <property type="entry name" value="Trimeric LpxA-like enzymes"/>
    <property type="match status" value="1"/>
</dbReference>
<feature type="domain" description="UDP N-acetylglucosamine O-acyltransferase C-terminal" evidence="8">
    <location>
        <begin position="175"/>
        <end position="257"/>
    </location>
</feature>
<dbReference type="GO" id="GO:0008780">
    <property type="term" value="F:acyl-[acyl-carrier-protein]-UDP-N-acetylglucosamine O-acyltransferase activity"/>
    <property type="evidence" value="ECO:0007669"/>
    <property type="project" value="InterPro"/>
</dbReference>
<evidence type="ECO:0000313" key="9">
    <source>
        <dbReference type="EMBL" id="AIT09957.1"/>
    </source>
</evidence>
<evidence type="ECO:0000256" key="6">
    <source>
        <dbReference type="ARBA" id="ARBA00023098"/>
    </source>
</evidence>
<dbReference type="InterPro" id="IPR018357">
    <property type="entry name" value="Hexapep_transf_CS"/>
</dbReference>
<dbReference type="RefSeq" id="WP_040010325.1">
    <property type="nucleotide sequence ID" value="NZ_CP009574.1"/>
</dbReference>
<keyword evidence="10" id="KW-1185">Reference proteome</keyword>
<dbReference type="PROSITE" id="PS00101">
    <property type="entry name" value="HEXAPEP_TRANSFERASES"/>
    <property type="match status" value="1"/>
</dbReference>
<dbReference type="AlphaFoldDB" id="A0A097EQZ4"/>
<keyword evidence="1" id="KW-0963">Cytoplasm</keyword>
<dbReference type="OrthoDB" id="9807278at2"/>
<dbReference type="Pfam" id="PF00132">
    <property type="entry name" value="Hexapep"/>
    <property type="match status" value="1"/>
</dbReference>
<dbReference type="CDD" id="cd03351">
    <property type="entry name" value="LbH_UDP-GlcNAc_AT"/>
    <property type="match status" value="1"/>
</dbReference>
<dbReference type="InterPro" id="IPR001451">
    <property type="entry name" value="Hexapep"/>
</dbReference>
<dbReference type="eggNOG" id="COG1043">
    <property type="taxonomic scope" value="Bacteria"/>
</dbReference>
<dbReference type="InterPro" id="IPR010137">
    <property type="entry name" value="Lipid_A_LpxA"/>
</dbReference>
<evidence type="ECO:0000256" key="5">
    <source>
        <dbReference type="ARBA" id="ARBA00022737"/>
    </source>
</evidence>
<keyword evidence="6" id="KW-0443">Lipid metabolism</keyword>
<dbReference type="KEGG" id="frf:LO80_08245"/>
<dbReference type="InterPro" id="IPR011004">
    <property type="entry name" value="Trimer_LpxA-like_sf"/>
</dbReference>
<evidence type="ECO:0000256" key="4">
    <source>
        <dbReference type="ARBA" id="ARBA00022679"/>
    </source>
</evidence>
<dbReference type="GO" id="GO:0009245">
    <property type="term" value="P:lipid A biosynthetic process"/>
    <property type="evidence" value="ECO:0007669"/>
    <property type="project" value="UniProtKB-KW"/>
</dbReference>
<dbReference type="PIRSF" id="PIRSF000456">
    <property type="entry name" value="UDP-GlcNAc_acltr"/>
    <property type="match status" value="1"/>
</dbReference>
<keyword evidence="3" id="KW-0441">Lipid A biosynthesis</keyword>
<dbReference type="PANTHER" id="PTHR43480:SF1">
    <property type="entry name" value="ACYL-[ACYL-CARRIER-PROTEIN]--UDP-N-ACETYLGLUCOSAMINE O-ACYLTRANSFERASE, MITOCHONDRIAL-RELATED"/>
    <property type="match status" value="1"/>
</dbReference>
<dbReference type="Pfam" id="PF13720">
    <property type="entry name" value="Acetyltransf_11"/>
    <property type="match status" value="1"/>
</dbReference>
<keyword evidence="4" id="KW-0808">Transferase</keyword>
<evidence type="ECO:0000313" key="10">
    <source>
        <dbReference type="Proteomes" id="UP000029672"/>
    </source>
</evidence>
<dbReference type="HOGENOM" id="CLU_061249_0_0_6"/>
<dbReference type="NCBIfam" id="TIGR01852">
    <property type="entry name" value="lipid_A_lpxA"/>
    <property type="match status" value="1"/>
</dbReference>
<accession>A0A097EQZ4</accession>
<sequence>MIHSLAVVHESAKIADSAIIGPFCVIGENVIIGEGTELKSHVTIGDNAILGKNNRIFQYASIGDDPIDYTYKKGDFSQVVVGDNNIIRECATIHGGTSKETGVTTIGSNNIIMCYVHIGHDCKVGNNINLVNGVGLAGHVHIDDFAILSSNVGVHQFCRVGKHAFLAHAALVGKDVPPYLMVTAVTGGCTPCGINSEGLKRRGFSPEDIKKIKEVYKVLYRRGLMTKEALEVIKDMANDHNVLEPFVDVMETSRRGILR</sequence>
<dbReference type="PANTHER" id="PTHR43480">
    <property type="entry name" value="ACYL-[ACYL-CARRIER-PROTEIN]--UDP-N-ACETYLGLUCOSAMINE O-ACYLTRANSFERASE"/>
    <property type="match status" value="1"/>
</dbReference>
<keyword evidence="2" id="KW-0444">Lipid biosynthesis</keyword>
<organism evidence="9 10">
    <name type="scientific">Candidatus Francisella endociliophora</name>
    <dbReference type="NCBI Taxonomy" id="653937"/>
    <lineage>
        <taxon>Bacteria</taxon>
        <taxon>Pseudomonadati</taxon>
        <taxon>Pseudomonadota</taxon>
        <taxon>Gammaproteobacteria</taxon>
        <taxon>Thiotrichales</taxon>
        <taxon>Francisellaceae</taxon>
        <taxon>Francisella</taxon>
    </lineage>
</organism>
<dbReference type="STRING" id="1547445.LO80_08245"/>
<name>A0A097EQZ4_9GAMM</name>
<evidence type="ECO:0000256" key="2">
    <source>
        <dbReference type="ARBA" id="ARBA00022516"/>
    </source>
</evidence>
<dbReference type="Proteomes" id="UP000029672">
    <property type="component" value="Chromosome"/>
</dbReference>
<dbReference type="InterPro" id="IPR029098">
    <property type="entry name" value="Acetyltransf_C"/>
</dbReference>
<protein>
    <submittedName>
        <fullName evidence="9">UDP-N-acetylglucosamine acyltransferase</fullName>
    </submittedName>
</protein>
<proteinExistence type="predicted"/>
<gene>
    <name evidence="9" type="ORF">LO80_08245</name>
</gene>
<dbReference type="EMBL" id="CP009574">
    <property type="protein sequence ID" value="AIT09957.1"/>
    <property type="molecule type" value="Genomic_DNA"/>
</dbReference>
<evidence type="ECO:0000256" key="1">
    <source>
        <dbReference type="ARBA" id="ARBA00022490"/>
    </source>
</evidence>
<evidence type="ECO:0000256" key="3">
    <source>
        <dbReference type="ARBA" id="ARBA00022556"/>
    </source>
</evidence>
<evidence type="ECO:0000259" key="8">
    <source>
        <dbReference type="Pfam" id="PF13720"/>
    </source>
</evidence>